<dbReference type="SUPFAM" id="SSF48452">
    <property type="entry name" value="TPR-like"/>
    <property type="match status" value="2"/>
</dbReference>
<evidence type="ECO:0000256" key="2">
    <source>
        <dbReference type="ARBA" id="ARBA00022803"/>
    </source>
</evidence>
<evidence type="ECO:0000313" key="4">
    <source>
        <dbReference type="EMBL" id="KAL2650605.1"/>
    </source>
</evidence>
<dbReference type="Proteomes" id="UP001605036">
    <property type="component" value="Unassembled WGS sequence"/>
</dbReference>
<keyword evidence="5" id="KW-1185">Reference proteome</keyword>
<dbReference type="InterPro" id="IPR011990">
    <property type="entry name" value="TPR-like_helical_dom_sf"/>
</dbReference>
<dbReference type="PROSITE" id="PS50005">
    <property type="entry name" value="TPR"/>
    <property type="match status" value="2"/>
</dbReference>
<dbReference type="Pfam" id="PF13374">
    <property type="entry name" value="TPR_10"/>
    <property type="match status" value="1"/>
</dbReference>
<protein>
    <submittedName>
        <fullName evidence="4">Uncharacterized protein</fullName>
    </submittedName>
</protein>
<feature type="repeat" description="TPR" evidence="3">
    <location>
        <begin position="281"/>
        <end position="314"/>
    </location>
</feature>
<evidence type="ECO:0000256" key="3">
    <source>
        <dbReference type="PROSITE-ProRule" id="PRU00339"/>
    </source>
</evidence>
<keyword evidence="2 3" id="KW-0802">TPR repeat</keyword>
<proteinExistence type="predicted"/>
<gene>
    <name evidence="4" type="ORF">R1flu_018733</name>
</gene>
<dbReference type="EMBL" id="JBHFFA010000001">
    <property type="protein sequence ID" value="KAL2650605.1"/>
    <property type="molecule type" value="Genomic_DNA"/>
</dbReference>
<dbReference type="Pfam" id="PF13424">
    <property type="entry name" value="TPR_12"/>
    <property type="match status" value="3"/>
</dbReference>
<reference evidence="4 5" key="1">
    <citation type="submission" date="2024-09" db="EMBL/GenBank/DDBJ databases">
        <title>Chromosome-scale assembly of Riccia fluitans.</title>
        <authorList>
            <person name="Paukszto L."/>
            <person name="Sawicki J."/>
            <person name="Karawczyk K."/>
            <person name="Piernik-Szablinska J."/>
            <person name="Szczecinska M."/>
            <person name="Mazdziarz M."/>
        </authorList>
    </citation>
    <scope>NUCLEOTIDE SEQUENCE [LARGE SCALE GENOMIC DNA]</scope>
    <source>
        <strain evidence="4">Rf_01</strain>
        <tissue evidence="4">Aerial parts of the thallus</tissue>
    </source>
</reference>
<evidence type="ECO:0000256" key="1">
    <source>
        <dbReference type="ARBA" id="ARBA00022737"/>
    </source>
</evidence>
<feature type="repeat" description="TPR" evidence="3">
    <location>
        <begin position="365"/>
        <end position="398"/>
    </location>
</feature>
<dbReference type="Gene3D" id="1.25.40.10">
    <property type="entry name" value="Tetratricopeptide repeat domain"/>
    <property type="match status" value="2"/>
</dbReference>
<dbReference type="AlphaFoldDB" id="A0ABD1ZH12"/>
<keyword evidence="1" id="KW-0677">Repeat</keyword>
<dbReference type="InterPro" id="IPR019734">
    <property type="entry name" value="TPR_rpt"/>
</dbReference>
<organism evidence="4 5">
    <name type="scientific">Riccia fluitans</name>
    <dbReference type="NCBI Taxonomy" id="41844"/>
    <lineage>
        <taxon>Eukaryota</taxon>
        <taxon>Viridiplantae</taxon>
        <taxon>Streptophyta</taxon>
        <taxon>Embryophyta</taxon>
        <taxon>Marchantiophyta</taxon>
        <taxon>Marchantiopsida</taxon>
        <taxon>Marchantiidae</taxon>
        <taxon>Marchantiales</taxon>
        <taxon>Ricciaceae</taxon>
        <taxon>Riccia</taxon>
    </lineage>
</organism>
<accession>A0ABD1ZH12</accession>
<dbReference type="PANTHER" id="PTHR45641">
    <property type="entry name" value="TETRATRICOPEPTIDE REPEAT PROTEIN (AFU_ORTHOLOGUE AFUA_6G03870)"/>
    <property type="match status" value="1"/>
</dbReference>
<name>A0ABD1ZH12_9MARC</name>
<dbReference type="SMART" id="SM00028">
    <property type="entry name" value="TPR"/>
    <property type="match status" value="7"/>
</dbReference>
<evidence type="ECO:0000313" key="5">
    <source>
        <dbReference type="Proteomes" id="UP001605036"/>
    </source>
</evidence>
<sequence>MASSLQHLAAAAGAPAAAELNSYSSFCTSRLPPPFVACIGNSVYSRNCALSVKIPANSNRATRLSNEKRTFLAIRATGADSDRGYTEVEVLDPSTGKYRGISGDNNGRPDLSKYKDYKIVEEDEEEEFEDVDSDEESEEELLKRFAAAVGLEDSDVVGKMFDKMRNQTSSRIVKQLEEGVGDVEDLLMDMFGDVEEFKQLFEEVEKMIDSGDKNAARDTIEGNYEALLEQLEEGIVGVEQAAMLDILAHLNMRLGDTDAAEQLLRQAMEVLNNVPTEAMTGNILEHLGSMYLKLNKPRDALPLFERSLAIKKELQGDDVASIVRTMMGLANTYSELDMSSRSIDMYQQILRSVEDALGPDDEDLAAPLMHLGSSLMEDGRLDEAEMTIQRALNLTERSVGGADGKYGVAACVLAQVKSSKGEFDAAVDLFKKGLQVIEDSPDFKDSENDESIDAVRLDLAALLNVLGRTDEMNEILSKTNLKSKTMLEYYASQQVEHLEKLAEHYAEIGELKKSEAALRRSLQLLMSSVGPDAPQVSIILQLLAQLLHGQPDRQEEAEPLARECLRIREKAFGKDHISVGEACSFLASILHEDDRDEEAADLMYRVVDIQEKEFGADNPDLEQALDVLSMLLMNTNRYKETNSVIQKMERLRQVNRSAI</sequence>
<comment type="caution">
    <text evidence="4">The sequence shown here is derived from an EMBL/GenBank/DDBJ whole genome shotgun (WGS) entry which is preliminary data.</text>
</comment>
<dbReference type="PANTHER" id="PTHR45641:SF19">
    <property type="entry name" value="NEPHROCYSTIN-3"/>
    <property type="match status" value="1"/>
</dbReference>